<dbReference type="AlphaFoldDB" id="A0A1Y4DG07"/>
<keyword evidence="1" id="KW-1133">Transmembrane helix</keyword>
<dbReference type="PANTHER" id="PTHR35340:SF10">
    <property type="entry name" value="CYTOPLASMIC PROTEIN"/>
    <property type="match status" value="1"/>
</dbReference>
<keyword evidence="1" id="KW-0812">Transmembrane</keyword>
<dbReference type="Gene3D" id="2.60.40.3100">
    <property type="entry name" value="Arylsulphate sulphotransferase monomer, N-terminal domain"/>
    <property type="match status" value="1"/>
</dbReference>
<evidence type="ECO:0000259" key="2">
    <source>
        <dbReference type="Pfam" id="PF17425"/>
    </source>
</evidence>
<keyword evidence="4" id="KW-1185">Reference proteome</keyword>
<protein>
    <recommendedName>
        <fullName evidence="2">Arylsulfotransferase N-terminal domain-containing protein</fullName>
    </recommendedName>
</protein>
<dbReference type="EMBL" id="NFJD01000003">
    <property type="protein sequence ID" value="OUO56589.1"/>
    <property type="molecule type" value="Genomic_DNA"/>
</dbReference>
<feature type="domain" description="Arylsulfotransferase N-terminal" evidence="2">
    <location>
        <begin position="86"/>
        <end position="154"/>
    </location>
</feature>
<evidence type="ECO:0000256" key="1">
    <source>
        <dbReference type="SAM" id="Phobius"/>
    </source>
</evidence>
<feature type="transmembrane region" description="Helical" evidence="1">
    <location>
        <begin position="63"/>
        <end position="83"/>
    </location>
</feature>
<dbReference type="InterPro" id="IPR010262">
    <property type="entry name" value="Arylsulfotransferase_bact"/>
</dbReference>
<dbReference type="Pfam" id="PF17425">
    <property type="entry name" value="Arylsulfotran_N"/>
    <property type="match status" value="1"/>
</dbReference>
<accession>A0A1Y4DG07</accession>
<keyword evidence="1" id="KW-0472">Membrane</keyword>
<dbReference type="InterPro" id="IPR035391">
    <property type="entry name" value="Arylsulfotran_N"/>
</dbReference>
<dbReference type="GO" id="GO:0004062">
    <property type="term" value="F:aryl sulfotransferase activity"/>
    <property type="evidence" value="ECO:0007669"/>
    <property type="project" value="InterPro"/>
</dbReference>
<dbReference type="InterPro" id="IPR038477">
    <property type="entry name" value="ASST_N_sf"/>
</dbReference>
<name>A0A1Y4DG07_9BACT</name>
<dbReference type="PANTHER" id="PTHR35340">
    <property type="entry name" value="PQQ ENZYME REPEAT PROTEIN-RELATED"/>
    <property type="match status" value="1"/>
</dbReference>
<evidence type="ECO:0000313" key="4">
    <source>
        <dbReference type="Proteomes" id="UP000196368"/>
    </source>
</evidence>
<dbReference type="Pfam" id="PF05935">
    <property type="entry name" value="Arylsulfotrans"/>
    <property type="match status" value="1"/>
</dbReference>
<gene>
    <name evidence="3" type="ORF">B5F75_05195</name>
</gene>
<comment type="caution">
    <text evidence="3">The sequence shown here is derived from an EMBL/GenBank/DDBJ whole genome shotgun (WGS) entry which is preliminary data.</text>
</comment>
<reference evidence="4" key="1">
    <citation type="submission" date="2017-04" db="EMBL/GenBank/DDBJ databases">
        <title>Function of individual gut microbiota members based on whole genome sequencing of pure cultures obtained from chicken caecum.</title>
        <authorList>
            <person name="Medvecky M."/>
            <person name="Cejkova D."/>
            <person name="Polansky O."/>
            <person name="Karasova D."/>
            <person name="Kubasova T."/>
            <person name="Cizek A."/>
            <person name="Rychlik I."/>
        </authorList>
    </citation>
    <scope>NUCLEOTIDE SEQUENCE [LARGE SCALE GENOMIC DNA]</scope>
    <source>
        <strain evidence="4">An273</strain>
    </source>
</reference>
<organism evidence="3 4">
    <name type="scientific">Candidatus Avelusimicrobium gallicola</name>
    <dbReference type="NCBI Taxonomy" id="2562704"/>
    <lineage>
        <taxon>Bacteria</taxon>
        <taxon>Pseudomonadati</taxon>
        <taxon>Elusimicrobiota</taxon>
        <taxon>Elusimicrobia</taxon>
        <taxon>Elusimicrobiales</taxon>
        <taxon>Elusimicrobiaceae</taxon>
        <taxon>Candidatus Avelusimicrobium</taxon>
    </lineage>
</organism>
<dbReference type="InterPro" id="IPR053143">
    <property type="entry name" value="Arylsulfate_ST"/>
</dbReference>
<sequence length="557" mass="63475">MFVEVKSCPVQSFPPHPLKRTWSEHSLGKCALLFSFPIRFRFYVSFQSSGLCYNNKVKKRTKLFLGVLILAALAAWVVCHSSPRFILNPSGRTPLSGVYKLPFTNQSPLTVTVAGQRNDADITHTFPAGYGRAFPIHGLYPQAQNKITVRYQGKTQEFTVPLPEIRVNGGFVPPAQVVTIEKDPSQKKTDDIYFISASIGEKHPNLSWVILGYSRNGNLRYLNIDDKPRLNELQRIVPEGKEMMLITDIGSETLLGQRRLDLSGKNKIGHHDRVKKGDHFISLANSKWGVEDRVLELDAKGHIVRDLSAGELVRKAVGANPSPAEREMLNRVVFDEHNIYITKKNTPQAIDWAHINSIVYDEKTDMLYCSFRNLGVLAVKYTPWELVWWMVTDKLDFLPPDDPTAKHRRFLDALASLQAYRVRGDGLTDGPKHHHALFLWPDGTLGLFDNRGYAGNKSRYVEYKISGGHGKWTAKKTYEYFDPTLTNNDYTSDIDVLPNGNLLILYGMEQVVVEVDKNTKEKRYQLNFALPTEMIYRVDKMPFYPTPGREYPKEHKF</sequence>
<dbReference type="Proteomes" id="UP000196368">
    <property type="component" value="Unassembled WGS sequence"/>
</dbReference>
<proteinExistence type="predicted"/>
<evidence type="ECO:0000313" key="3">
    <source>
        <dbReference type="EMBL" id="OUO56589.1"/>
    </source>
</evidence>